<dbReference type="EMBL" id="FMZE01000001">
    <property type="protein sequence ID" value="SDC17969.1"/>
    <property type="molecule type" value="Genomic_DNA"/>
</dbReference>
<reference evidence="2 3" key="1">
    <citation type="submission" date="2016-10" db="EMBL/GenBank/DDBJ databases">
        <authorList>
            <person name="de Groot N.N."/>
        </authorList>
    </citation>
    <scope>NUCLEOTIDE SEQUENCE [LARGE SCALE GENOMIC DNA]</scope>
    <source>
        <strain evidence="2 3">CGMCC 4.5506</strain>
    </source>
</reference>
<keyword evidence="3" id="KW-1185">Reference proteome</keyword>
<feature type="region of interest" description="Disordered" evidence="1">
    <location>
        <begin position="1"/>
        <end position="41"/>
    </location>
</feature>
<dbReference type="OrthoDB" id="3629991at2"/>
<gene>
    <name evidence="2" type="ORF">SAMN05421630_101716</name>
</gene>
<dbReference type="AlphaFoldDB" id="A0A222VP65"/>
<dbReference type="Proteomes" id="UP000199494">
    <property type="component" value="Unassembled WGS sequence"/>
</dbReference>
<accession>A0A222VP65</accession>
<evidence type="ECO:0000256" key="1">
    <source>
        <dbReference type="SAM" id="MobiDB-lite"/>
    </source>
</evidence>
<dbReference type="STRING" id="530584.SAMN05421630_101716"/>
<dbReference type="KEGG" id="pmad:BAY61_11725"/>
<organism evidence="2 3">
    <name type="scientific">Prauserella marina</name>
    <dbReference type="NCBI Taxonomy" id="530584"/>
    <lineage>
        <taxon>Bacteria</taxon>
        <taxon>Bacillati</taxon>
        <taxon>Actinomycetota</taxon>
        <taxon>Actinomycetes</taxon>
        <taxon>Pseudonocardiales</taxon>
        <taxon>Pseudonocardiaceae</taxon>
        <taxon>Prauserella</taxon>
    </lineage>
</organism>
<name>A0A222VP65_9PSEU</name>
<sequence>MRHHDRNQLDLFTTTTTTTPASTRDTPPAKGRRSRTVSASPTVAQDVLAEIQAGRFGLLDDSDRVVVIDGDGHVRTALDEDVVHELIQGRYAQPCPARDTITALHGAIRKPVSPLRLTKTGRALLHRWSALHTYP</sequence>
<proteinExistence type="predicted"/>
<dbReference type="RefSeq" id="WP_091797035.1">
    <property type="nucleotide sequence ID" value="NZ_CP016353.1"/>
</dbReference>
<evidence type="ECO:0000313" key="3">
    <source>
        <dbReference type="Proteomes" id="UP000199494"/>
    </source>
</evidence>
<evidence type="ECO:0000313" key="2">
    <source>
        <dbReference type="EMBL" id="SDC17969.1"/>
    </source>
</evidence>
<protein>
    <submittedName>
        <fullName evidence="2">Uncharacterized protein</fullName>
    </submittedName>
</protein>